<keyword evidence="3" id="KW-1185">Reference proteome</keyword>
<evidence type="ECO:0000256" key="1">
    <source>
        <dbReference type="SAM" id="Coils"/>
    </source>
</evidence>
<feature type="coiled-coil region" evidence="1">
    <location>
        <begin position="51"/>
        <end position="100"/>
    </location>
</feature>
<comment type="caution">
    <text evidence="2">The sequence shown here is derived from an EMBL/GenBank/DDBJ whole genome shotgun (WGS) entry which is preliminary data.</text>
</comment>
<proteinExistence type="predicted"/>
<sequence length="102" mass="11478">MKGKMIHIRVTETEHKNIHCYAKDKNLNLSSFARKVLLNEKAGGSLIADELLNLRQELSRIGNNLNQLARLGNSGQAVDISETLSELQALQNQLNKQLEKVR</sequence>
<evidence type="ECO:0000313" key="2">
    <source>
        <dbReference type="EMBL" id="OUI78045.1"/>
    </source>
</evidence>
<protein>
    <submittedName>
        <fullName evidence="2">Uncharacterized protein</fullName>
    </submittedName>
</protein>
<dbReference type="Proteomes" id="UP000194946">
    <property type="component" value="Unassembled WGS sequence"/>
</dbReference>
<gene>
    <name evidence="2" type="ORF">HK18_10895</name>
</gene>
<dbReference type="AlphaFoldDB" id="A0A251ZTR2"/>
<dbReference type="Pfam" id="PF21983">
    <property type="entry name" value="NikA-like"/>
    <property type="match status" value="1"/>
</dbReference>
<keyword evidence="1" id="KW-0175">Coiled coil</keyword>
<organism evidence="2 3">
    <name type="scientific">Commensalibacter intestini</name>
    <dbReference type="NCBI Taxonomy" id="479936"/>
    <lineage>
        <taxon>Bacteria</taxon>
        <taxon>Pseudomonadati</taxon>
        <taxon>Pseudomonadota</taxon>
        <taxon>Alphaproteobacteria</taxon>
        <taxon>Acetobacterales</taxon>
        <taxon>Acetobacteraceae</taxon>
    </lineage>
</organism>
<accession>A0A251ZTR2</accession>
<dbReference type="InterPro" id="IPR053842">
    <property type="entry name" value="NikA-like"/>
</dbReference>
<name>A0A251ZTR2_9PROT</name>
<evidence type="ECO:0000313" key="3">
    <source>
        <dbReference type="Proteomes" id="UP000194946"/>
    </source>
</evidence>
<dbReference type="EMBL" id="JOPB01000008">
    <property type="protein sequence ID" value="OUI78045.1"/>
    <property type="molecule type" value="Genomic_DNA"/>
</dbReference>
<reference evidence="3" key="1">
    <citation type="submission" date="2014-06" db="EMBL/GenBank/DDBJ databases">
        <authorList>
            <person name="Winans N.J."/>
            <person name="Newell P.D."/>
            <person name="Douglas A.E."/>
        </authorList>
    </citation>
    <scope>NUCLEOTIDE SEQUENCE [LARGE SCALE GENOMIC DNA]</scope>
    <source>
        <strain evidence="3">DmL_052</strain>
    </source>
</reference>